<dbReference type="SUPFAM" id="SSF88697">
    <property type="entry name" value="PUA domain-like"/>
    <property type="match status" value="1"/>
</dbReference>
<dbReference type="PATRIC" id="fig|1359161.3.peg.59"/>
<dbReference type="EMBL" id="LANT01000001">
    <property type="protein sequence ID" value="KJV68488.1"/>
    <property type="molecule type" value="Genomic_DNA"/>
</dbReference>
<dbReference type="CDD" id="cd21133">
    <property type="entry name" value="EVE"/>
    <property type="match status" value="1"/>
</dbReference>
<feature type="domain" description="EVE" evidence="1">
    <location>
        <begin position="5"/>
        <end position="132"/>
    </location>
</feature>
<comment type="caution">
    <text evidence="2">The sequence shown here is derived from an EMBL/GenBank/DDBJ whole genome shotgun (WGS) entry which is preliminary data.</text>
</comment>
<dbReference type="InterPro" id="IPR052181">
    <property type="entry name" value="5hmC_binding"/>
</dbReference>
<gene>
    <name evidence="2" type="ORF">EPHNCH_0061</name>
</gene>
<dbReference type="InterPro" id="IPR015947">
    <property type="entry name" value="PUA-like_sf"/>
</dbReference>
<proteinExistence type="predicted"/>
<organism evidence="2 3">
    <name type="scientific">Anaplasma phagocytophilum str. NCH-1</name>
    <dbReference type="NCBI Taxonomy" id="1359161"/>
    <lineage>
        <taxon>Bacteria</taxon>
        <taxon>Pseudomonadati</taxon>
        <taxon>Pseudomonadota</taxon>
        <taxon>Alphaproteobacteria</taxon>
        <taxon>Rickettsiales</taxon>
        <taxon>Anaplasmataceae</taxon>
        <taxon>Anaplasma</taxon>
        <taxon>phagocytophilum group</taxon>
    </lineage>
</organism>
<dbReference type="PANTHER" id="PTHR14087:SF8">
    <property type="entry name" value="OS03G0676100 PROTEIN"/>
    <property type="match status" value="1"/>
</dbReference>
<dbReference type="GeneID" id="92747834"/>
<dbReference type="InterPro" id="IPR002740">
    <property type="entry name" value="EVE_domain"/>
</dbReference>
<dbReference type="Gene3D" id="3.10.590.10">
    <property type="entry name" value="ph1033 like domains"/>
    <property type="match status" value="1"/>
</dbReference>
<dbReference type="AlphaFoldDB" id="A0A0F3NK98"/>
<name>A0A0F3NK98_ANAPH</name>
<dbReference type="Pfam" id="PF01878">
    <property type="entry name" value="EVE"/>
    <property type="match status" value="1"/>
</dbReference>
<evidence type="ECO:0000259" key="1">
    <source>
        <dbReference type="Pfam" id="PF01878"/>
    </source>
</evidence>
<evidence type="ECO:0000313" key="3">
    <source>
        <dbReference type="Proteomes" id="UP000033754"/>
    </source>
</evidence>
<sequence length="135" mass="15269">MQERRFWLLKSEPADFAWGDMLAVCVTTWDGVKNYQAQGNLKAASVGDFAFFYHAGAEKAIKGIVKVCREFYIPENDRFGCIDVEFHSALKRSISLQEIKSVESLSSMAILKQPRLSVSEVTPAEWDTIIEMSNQ</sequence>
<accession>A0A0F3NK98</accession>
<evidence type="ECO:0000313" key="2">
    <source>
        <dbReference type="EMBL" id="KJV68488.1"/>
    </source>
</evidence>
<reference evidence="2 3" key="1">
    <citation type="submission" date="2015-01" db="EMBL/GenBank/DDBJ databases">
        <title>Genome Sequencing of Rickettsiales.</title>
        <authorList>
            <person name="Daugherty S.C."/>
            <person name="Su Q."/>
            <person name="Abolude K."/>
            <person name="Beier-Sexton M."/>
            <person name="Carlyon J.A."/>
            <person name="Carter R."/>
            <person name="Day N.P."/>
            <person name="Dumler S.J."/>
            <person name="Dyachenko V."/>
            <person name="Godinez A."/>
            <person name="Kurtti T.J."/>
            <person name="Lichay M."/>
            <person name="Mullins K.E."/>
            <person name="Ott S."/>
            <person name="Pappas-Brown V."/>
            <person name="Paris D.H."/>
            <person name="Patel P."/>
            <person name="Richards A.L."/>
            <person name="Sadzewicz L."/>
            <person name="Sears K."/>
            <person name="Seidman D."/>
            <person name="Sengamalay N."/>
            <person name="Stenos J."/>
            <person name="Tallon L.J."/>
            <person name="Vincent G."/>
            <person name="Fraser C.M."/>
            <person name="Munderloh U."/>
            <person name="Dunning-Hotopp J.C."/>
        </authorList>
    </citation>
    <scope>NUCLEOTIDE SEQUENCE [LARGE SCALE GENOMIC DNA]</scope>
    <source>
        <strain evidence="2 3">NCH-1</strain>
    </source>
</reference>
<dbReference type="RefSeq" id="WP_011451312.1">
    <property type="nucleotide sequence ID" value="NZ_LANT01000001.1"/>
</dbReference>
<dbReference type="PANTHER" id="PTHR14087">
    <property type="entry name" value="THYMOCYTE NUCLEAR PROTEIN 1"/>
    <property type="match status" value="1"/>
</dbReference>
<protein>
    <submittedName>
        <fullName evidence="2">EVE domain protein</fullName>
    </submittedName>
</protein>
<dbReference type="InterPro" id="IPR047197">
    <property type="entry name" value="THYN1-like_EVE"/>
</dbReference>
<dbReference type="Proteomes" id="UP000033754">
    <property type="component" value="Unassembled WGS sequence"/>
</dbReference>